<proteinExistence type="predicted"/>
<geneLocation type="mitochondrion" evidence="1"/>
<evidence type="ECO:0000313" key="1">
    <source>
        <dbReference type="EMBL" id="ART32150.1"/>
    </source>
</evidence>
<dbReference type="EMBL" id="KY774314">
    <property type="protein sequence ID" value="ART32150.1"/>
    <property type="molecule type" value="Genomic_DNA"/>
</dbReference>
<dbReference type="AlphaFoldDB" id="A0A1Y0B424"/>
<sequence>MLSPNDSFFLSAFKMLRRYGFAKMSFFSYCGFFFSAL</sequence>
<name>A0A1Y0B424_9LAMI</name>
<gene>
    <name evidence="1" type="ORF">AEK19_MT1987</name>
</gene>
<keyword evidence="1" id="KW-0496">Mitochondrion</keyword>
<protein>
    <submittedName>
        <fullName evidence="1">Uncharacterized protein</fullName>
    </submittedName>
</protein>
<accession>A0A1Y0B424</accession>
<organism evidence="1">
    <name type="scientific">Utricularia reniformis</name>
    <dbReference type="NCBI Taxonomy" id="192314"/>
    <lineage>
        <taxon>Eukaryota</taxon>
        <taxon>Viridiplantae</taxon>
        <taxon>Streptophyta</taxon>
        <taxon>Embryophyta</taxon>
        <taxon>Tracheophyta</taxon>
        <taxon>Spermatophyta</taxon>
        <taxon>Magnoliopsida</taxon>
        <taxon>eudicotyledons</taxon>
        <taxon>Gunneridae</taxon>
        <taxon>Pentapetalae</taxon>
        <taxon>asterids</taxon>
        <taxon>lamiids</taxon>
        <taxon>Lamiales</taxon>
        <taxon>Lentibulariaceae</taxon>
        <taxon>Utricularia</taxon>
    </lineage>
</organism>
<reference evidence="1" key="1">
    <citation type="submission" date="2017-03" db="EMBL/GenBank/DDBJ databases">
        <title>The mitochondrial genome of the carnivorous plant Utricularia reniformis (Lentibulariaceae): structure, comparative analysis and evolutionary landmarks.</title>
        <authorList>
            <person name="Silva S.R."/>
            <person name="Alvarenga D.O."/>
            <person name="Michael T.P."/>
            <person name="Miranda V.F.O."/>
            <person name="Varani A.M."/>
        </authorList>
    </citation>
    <scope>NUCLEOTIDE SEQUENCE</scope>
</reference>